<keyword evidence="8" id="KW-1185">Reference proteome</keyword>
<dbReference type="InterPro" id="IPR006143">
    <property type="entry name" value="RND_pump_MFP"/>
</dbReference>
<accession>A0ABW0R6N5</accession>
<dbReference type="InterPro" id="IPR058636">
    <property type="entry name" value="Beta-barrel_YknX"/>
</dbReference>
<keyword evidence="4" id="KW-0472">Membrane</keyword>
<reference evidence="8" key="1">
    <citation type="journal article" date="2019" name="Int. J. Syst. Evol. Microbiol.">
        <title>The Global Catalogue of Microorganisms (GCM) 10K type strain sequencing project: providing services to taxonomists for standard genome sequencing and annotation.</title>
        <authorList>
            <consortium name="The Broad Institute Genomics Platform"/>
            <consortium name="The Broad Institute Genome Sequencing Center for Infectious Disease"/>
            <person name="Wu L."/>
            <person name="Ma J."/>
        </authorList>
    </citation>
    <scope>NUCLEOTIDE SEQUENCE [LARGE SCALE GENOMIC DNA]</scope>
    <source>
        <strain evidence="8">CGMCC 1.18578</strain>
    </source>
</reference>
<dbReference type="EMBL" id="JBHSNC010000056">
    <property type="protein sequence ID" value="MFC5531967.1"/>
    <property type="molecule type" value="Genomic_DNA"/>
</dbReference>
<sequence length="548" mass="55629">MSSKKWWIVGLVVVVAAGSGGGYWWLNKPDKQLGPSYQTTQVRRGTIEVKVSGTGSIQAAAKETLKATAAGKVEKVNVKSGDKVKKGDVLITYEQEDTSTQIRSKQIDLQKKKLELDDMQTKYKQADDDSRDSMVLNIQKQQLDIEMAEADLADLQNGDAIDPIVAPIDGTLSDFDVAAGDSISPNGELGTIVNLDQMEIVVGVDELDIPKVKVDQEAQILVDALPDQTYTGKVVSIADEGTASNGVASFDVTVLLSDITNLKVGMSAEADIMTASKSNVLYLPIDAVQSARGSYYVMVPGEGSASTSGQGTPNGQTTQGTQGSQTTQGTGTQGTGTQGTGTKGTGTQGTGTQGTGTQGTRGNGTQGTGAQGTGTQGTRGQGTGRGNFGGGAGGAGGGQFQNMTDEQRAALRDQFQNMTDEQRAAMREQFTGGGAAPNGTTGANAGGTTVTTTSRVNVEVGINNEDYIEIVSGLTEGQTVVLPTPVSTSGSNIQQQGFGAFGAGGVIPGGGFGGGGFTGGGGNFGGGARSGGTGTTRSGGGATTGGGR</sequence>
<evidence type="ECO:0000256" key="4">
    <source>
        <dbReference type="SAM" id="Phobius"/>
    </source>
</evidence>
<dbReference type="NCBIfam" id="TIGR01730">
    <property type="entry name" value="RND_mfp"/>
    <property type="match status" value="1"/>
</dbReference>
<evidence type="ECO:0000259" key="5">
    <source>
        <dbReference type="Pfam" id="PF25973"/>
    </source>
</evidence>
<proteinExistence type="inferred from homology"/>
<gene>
    <name evidence="7" type="ORF">ACFPQ4_21335</name>
</gene>
<feature type="region of interest" description="Disordered" evidence="3">
    <location>
        <begin position="524"/>
        <end position="548"/>
    </location>
</feature>
<evidence type="ECO:0000313" key="7">
    <source>
        <dbReference type="EMBL" id="MFC5531967.1"/>
    </source>
</evidence>
<feature type="transmembrane region" description="Helical" evidence="4">
    <location>
        <begin position="6"/>
        <end position="26"/>
    </location>
</feature>
<dbReference type="Proteomes" id="UP001596108">
    <property type="component" value="Unassembled WGS sequence"/>
</dbReference>
<feature type="domain" description="CzcB-like barrel-sandwich hybrid" evidence="5">
    <location>
        <begin position="67"/>
        <end position="192"/>
    </location>
</feature>
<comment type="similarity">
    <text evidence="1">Belongs to the membrane fusion protein (MFP) (TC 8.A.1) family.</text>
</comment>
<evidence type="ECO:0000256" key="3">
    <source>
        <dbReference type="SAM" id="MobiDB-lite"/>
    </source>
</evidence>
<feature type="domain" description="YknX-like beta-barrel" evidence="6">
    <location>
        <begin position="203"/>
        <end position="271"/>
    </location>
</feature>
<evidence type="ECO:0000313" key="8">
    <source>
        <dbReference type="Proteomes" id="UP001596108"/>
    </source>
</evidence>
<dbReference type="Gene3D" id="2.40.420.20">
    <property type="match status" value="1"/>
</dbReference>
<feature type="coiled-coil region" evidence="2">
    <location>
        <begin position="102"/>
        <end position="158"/>
    </location>
</feature>
<protein>
    <submittedName>
        <fullName evidence="7">Efflux RND transporter periplasmic adaptor subunit</fullName>
    </submittedName>
</protein>
<keyword evidence="4" id="KW-1133">Transmembrane helix</keyword>
<keyword evidence="2" id="KW-0175">Coiled coil</keyword>
<comment type="caution">
    <text evidence="7">The sequence shown here is derived from an EMBL/GenBank/DDBJ whole genome shotgun (WGS) entry which is preliminary data.</text>
</comment>
<feature type="region of interest" description="Disordered" evidence="3">
    <location>
        <begin position="303"/>
        <end position="401"/>
    </location>
</feature>
<dbReference type="PANTHER" id="PTHR30469">
    <property type="entry name" value="MULTIDRUG RESISTANCE PROTEIN MDTA"/>
    <property type="match status" value="1"/>
</dbReference>
<feature type="compositionally biased region" description="Gly residues" evidence="3">
    <location>
        <begin position="331"/>
        <end position="399"/>
    </location>
</feature>
<dbReference type="InterPro" id="IPR058647">
    <property type="entry name" value="BSH_CzcB-like"/>
</dbReference>
<dbReference type="RefSeq" id="WP_378113923.1">
    <property type="nucleotide sequence ID" value="NZ_JBHSNC010000056.1"/>
</dbReference>
<dbReference type="SUPFAM" id="SSF111369">
    <property type="entry name" value="HlyD-like secretion proteins"/>
    <property type="match status" value="1"/>
</dbReference>
<organism evidence="7 8">
    <name type="scientific">Cohnella yongneupensis</name>
    <dbReference type="NCBI Taxonomy" id="425006"/>
    <lineage>
        <taxon>Bacteria</taxon>
        <taxon>Bacillati</taxon>
        <taxon>Bacillota</taxon>
        <taxon>Bacilli</taxon>
        <taxon>Bacillales</taxon>
        <taxon>Paenibacillaceae</taxon>
        <taxon>Cohnella</taxon>
    </lineage>
</organism>
<dbReference type="Gene3D" id="2.40.30.170">
    <property type="match status" value="1"/>
</dbReference>
<feature type="compositionally biased region" description="Low complexity" evidence="3">
    <location>
        <begin position="306"/>
        <end position="330"/>
    </location>
</feature>
<keyword evidence="4" id="KW-0812">Transmembrane</keyword>
<name>A0ABW0R6N5_9BACL</name>
<evidence type="ECO:0000256" key="2">
    <source>
        <dbReference type="SAM" id="Coils"/>
    </source>
</evidence>
<evidence type="ECO:0000256" key="1">
    <source>
        <dbReference type="ARBA" id="ARBA00009477"/>
    </source>
</evidence>
<dbReference type="PANTHER" id="PTHR30469:SF33">
    <property type="entry name" value="SLR1207 PROTEIN"/>
    <property type="match status" value="1"/>
</dbReference>
<dbReference type="Pfam" id="PF25990">
    <property type="entry name" value="Beta-barrel_YknX"/>
    <property type="match status" value="1"/>
</dbReference>
<dbReference type="Gene3D" id="2.40.50.100">
    <property type="match status" value="1"/>
</dbReference>
<evidence type="ECO:0000259" key="6">
    <source>
        <dbReference type="Pfam" id="PF25990"/>
    </source>
</evidence>
<dbReference type="Pfam" id="PF25973">
    <property type="entry name" value="BSH_CzcB"/>
    <property type="match status" value="1"/>
</dbReference>